<organism evidence="2 3">
    <name type="scientific">Clostridium lentum</name>
    <dbReference type="NCBI Taxonomy" id="2763037"/>
    <lineage>
        <taxon>Bacteria</taxon>
        <taxon>Bacillati</taxon>
        <taxon>Bacillota</taxon>
        <taxon>Clostridia</taxon>
        <taxon>Eubacteriales</taxon>
        <taxon>Clostridiaceae</taxon>
        <taxon>Clostridium</taxon>
    </lineage>
</organism>
<dbReference type="NCBIfam" id="TIGR02838">
    <property type="entry name" value="spore_V_AC"/>
    <property type="match status" value="1"/>
</dbReference>
<proteinExistence type="predicted"/>
<reference evidence="2" key="1">
    <citation type="submission" date="2020-08" db="EMBL/GenBank/DDBJ databases">
        <title>Genome public.</title>
        <authorList>
            <person name="Liu C."/>
            <person name="Sun Q."/>
        </authorList>
    </citation>
    <scope>NUCLEOTIDE SEQUENCE</scope>
    <source>
        <strain evidence="2">NSJ-42</strain>
    </source>
</reference>
<dbReference type="InterPro" id="IPR005562">
    <property type="entry name" value="SpoVA"/>
</dbReference>
<keyword evidence="1" id="KW-1133">Transmembrane helix</keyword>
<dbReference type="RefSeq" id="WP_022212521.1">
    <property type="nucleotide sequence ID" value="NZ_JACOOQ010000006.1"/>
</dbReference>
<evidence type="ECO:0000256" key="1">
    <source>
        <dbReference type="SAM" id="Phobius"/>
    </source>
</evidence>
<feature type="transmembrane region" description="Helical" evidence="1">
    <location>
        <begin position="32"/>
        <end position="53"/>
    </location>
</feature>
<keyword evidence="3" id="KW-1185">Reference proteome</keyword>
<feature type="transmembrane region" description="Helical" evidence="1">
    <location>
        <begin position="65"/>
        <end position="84"/>
    </location>
</feature>
<comment type="caution">
    <text evidence="2">The sequence shown here is derived from an EMBL/GenBank/DDBJ whole genome shotgun (WGS) entry which is preliminary data.</text>
</comment>
<dbReference type="PANTHER" id="PTHR38450">
    <property type="entry name" value="STAGE V SPORULATION PROTEIN AC-RELATED"/>
    <property type="match status" value="1"/>
</dbReference>
<accession>A0A8I0A7X2</accession>
<name>A0A8I0A7X2_9CLOT</name>
<dbReference type="EMBL" id="JACOOQ010000006">
    <property type="protein sequence ID" value="MBC5639812.1"/>
    <property type="molecule type" value="Genomic_DNA"/>
</dbReference>
<dbReference type="Pfam" id="PF03862">
    <property type="entry name" value="SpoVAC_SpoVAEB"/>
    <property type="match status" value="1"/>
</dbReference>
<dbReference type="InterPro" id="IPR014203">
    <property type="entry name" value="Spore_V_AC"/>
</dbReference>
<dbReference type="AlphaFoldDB" id="A0A8I0A7X2"/>
<dbReference type="Proteomes" id="UP000662088">
    <property type="component" value="Unassembled WGS sequence"/>
</dbReference>
<dbReference type="PANTHER" id="PTHR38450:SF1">
    <property type="entry name" value="STAGE V SPORULATION PROTEIN AC"/>
    <property type="match status" value="1"/>
</dbReference>
<gene>
    <name evidence="2" type="primary">spoVAC</name>
    <name evidence="2" type="ORF">H8R92_05080</name>
</gene>
<evidence type="ECO:0000313" key="3">
    <source>
        <dbReference type="Proteomes" id="UP000662088"/>
    </source>
</evidence>
<keyword evidence="1" id="KW-0472">Membrane</keyword>
<evidence type="ECO:0000313" key="2">
    <source>
        <dbReference type="EMBL" id="MBC5639812.1"/>
    </source>
</evidence>
<feature type="transmembrane region" description="Helical" evidence="1">
    <location>
        <begin position="90"/>
        <end position="113"/>
    </location>
</feature>
<keyword evidence="1" id="KW-0812">Transmembrane</keyword>
<sequence>MSRVSKKEEAIKAKYDKLSQEAKPKPKYIKNVIMAFLVGGAICTIGQGIFELLKAFGISEYDAKIWLPIIMVFLGALLTGIGVYDKIANFAGAGTVVPITGFANAVVSPAIEFKKEGFVFGVAAKMFTIAGPVLVYGIGSSVIIGIIYYLLLYYSIL</sequence>
<feature type="transmembrane region" description="Helical" evidence="1">
    <location>
        <begin position="133"/>
        <end position="156"/>
    </location>
</feature>
<protein>
    <submittedName>
        <fullName evidence="2">Stage V sporulation protein AC</fullName>
    </submittedName>
</protein>